<reference evidence="6 7" key="1">
    <citation type="submission" date="2023-09" db="EMBL/GenBank/DDBJ databases">
        <authorList>
            <person name="Rey-Velasco X."/>
        </authorList>
    </citation>
    <scope>NUCLEOTIDE SEQUENCE [LARGE SCALE GENOMIC DNA]</scope>
    <source>
        <strain evidence="6 7">P117</strain>
    </source>
</reference>
<keyword evidence="3 5" id="KW-1133">Transmembrane helix</keyword>
<organism evidence="6 7">
    <name type="scientific">Glaciecola petra</name>
    <dbReference type="NCBI Taxonomy" id="3075602"/>
    <lineage>
        <taxon>Bacteria</taxon>
        <taxon>Pseudomonadati</taxon>
        <taxon>Pseudomonadota</taxon>
        <taxon>Gammaproteobacteria</taxon>
        <taxon>Alteromonadales</taxon>
        <taxon>Alteromonadaceae</taxon>
        <taxon>Glaciecola</taxon>
    </lineage>
</organism>
<feature type="transmembrane region" description="Helical" evidence="5">
    <location>
        <begin position="259"/>
        <end position="280"/>
    </location>
</feature>
<feature type="transmembrane region" description="Helical" evidence="5">
    <location>
        <begin position="6"/>
        <end position="28"/>
    </location>
</feature>
<name>A0ABU2ZLS2_9ALTE</name>
<sequence length="288" mass="31196">MEASFFTTILLPLVLATIMFGMGISLRLEDFSRLAKIPKPIFVGLLGQMILLPLLAFSISVLFNVPEHIAIGLMILAACPGGTSSNLFTHIAKANLALSISLTAITTIICVFTTPLLIAFSIDYFAEHKPAQFSLLMTSLSLIAITLVPVTIGMFVKNKFPHFAEKAEPIFRHLSVIFMVVVIVKICFDEWDKLVAAFPDMYILTVSLNLIATTLGVFLAKLFLLNHKDGATLGIEIGTQNGTLAILISISLIQVPEYALVAGAYGIAMYLGATLLVLYAKSNKISQS</sequence>
<feature type="transmembrane region" description="Helical" evidence="5">
    <location>
        <begin position="96"/>
        <end position="122"/>
    </location>
</feature>
<keyword evidence="7" id="KW-1185">Reference proteome</keyword>
<proteinExistence type="predicted"/>
<dbReference type="RefSeq" id="WP_311367083.1">
    <property type="nucleotide sequence ID" value="NZ_JAVRHX010000001.1"/>
</dbReference>
<feature type="transmembrane region" description="Helical" evidence="5">
    <location>
        <begin position="231"/>
        <end position="253"/>
    </location>
</feature>
<feature type="transmembrane region" description="Helical" evidence="5">
    <location>
        <begin position="134"/>
        <end position="157"/>
    </location>
</feature>
<protein>
    <submittedName>
        <fullName evidence="6">Bile acid:sodium symporter family protein</fullName>
    </submittedName>
</protein>
<keyword evidence="2 5" id="KW-0812">Transmembrane</keyword>
<dbReference type="InterPro" id="IPR002657">
    <property type="entry name" value="BilAc:Na_symport/Acr3"/>
</dbReference>
<feature type="transmembrane region" description="Helical" evidence="5">
    <location>
        <begin position="169"/>
        <end position="186"/>
    </location>
</feature>
<gene>
    <name evidence="6" type="ORF">RM552_01800</name>
</gene>
<dbReference type="Gene3D" id="1.20.1530.20">
    <property type="match status" value="1"/>
</dbReference>
<feature type="transmembrane region" description="Helical" evidence="5">
    <location>
        <begin position="40"/>
        <end position="63"/>
    </location>
</feature>
<dbReference type="Proteomes" id="UP001253545">
    <property type="component" value="Unassembled WGS sequence"/>
</dbReference>
<comment type="subcellular location">
    <subcellularLocation>
        <location evidence="1">Membrane</location>
        <topology evidence="1">Multi-pass membrane protein</topology>
    </subcellularLocation>
</comment>
<dbReference type="Pfam" id="PF01758">
    <property type="entry name" value="SBF"/>
    <property type="match status" value="1"/>
</dbReference>
<dbReference type="InterPro" id="IPR038770">
    <property type="entry name" value="Na+/solute_symporter_sf"/>
</dbReference>
<dbReference type="EMBL" id="JAVRHX010000001">
    <property type="protein sequence ID" value="MDT0593575.1"/>
    <property type="molecule type" value="Genomic_DNA"/>
</dbReference>
<evidence type="ECO:0000256" key="4">
    <source>
        <dbReference type="ARBA" id="ARBA00023136"/>
    </source>
</evidence>
<feature type="transmembrane region" description="Helical" evidence="5">
    <location>
        <begin position="69"/>
        <end position="89"/>
    </location>
</feature>
<dbReference type="InterPro" id="IPR004710">
    <property type="entry name" value="Bilac:Na_transpt"/>
</dbReference>
<feature type="transmembrane region" description="Helical" evidence="5">
    <location>
        <begin position="201"/>
        <end position="224"/>
    </location>
</feature>
<accession>A0ABU2ZLS2</accession>
<evidence type="ECO:0000256" key="1">
    <source>
        <dbReference type="ARBA" id="ARBA00004141"/>
    </source>
</evidence>
<comment type="caution">
    <text evidence="6">The sequence shown here is derived from an EMBL/GenBank/DDBJ whole genome shotgun (WGS) entry which is preliminary data.</text>
</comment>
<dbReference type="PANTHER" id="PTHR10361">
    <property type="entry name" value="SODIUM-BILE ACID COTRANSPORTER"/>
    <property type="match status" value="1"/>
</dbReference>
<keyword evidence="4 5" id="KW-0472">Membrane</keyword>
<evidence type="ECO:0000313" key="7">
    <source>
        <dbReference type="Proteomes" id="UP001253545"/>
    </source>
</evidence>
<evidence type="ECO:0000256" key="2">
    <source>
        <dbReference type="ARBA" id="ARBA00022692"/>
    </source>
</evidence>
<evidence type="ECO:0000256" key="5">
    <source>
        <dbReference type="SAM" id="Phobius"/>
    </source>
</evidence>
<dbReference type="PANTHER" id="PTHR10361:SF24">
    <property type="entry name" value="P3 PROTEIN"/>
    <property type="match status" value="1"/>
</dbReference>
<evidence type="ECO:0000256" key="3">
    <source>
        <dbReference type="ARBA" id="ARBA00022989"/>
    </source>
</evidence>
<evidence type="ECO:0000313" key="6">
    <source>
        <dbReference type="EMBL" id="MDT0593575.1"/>
    </source>
</evidence>